<evidence type="ECO:0000256" key="2">
    <source>
        <dbReference type="ARBA" id="ARBA00023015"/>
    </source>
</evidence>
<dbReference type="Gene3D" id="1.25.40.10">
    <property type="entry name" value="Tetratricopeptide repeat domain"/>
    <property type="match status" value="1"/>
</dbReference>
<evidence type="ECO:0000256" key="4">
    <source>
        <dbReference type="ARBA" id="ARBA00023163"/>
    </source>
</evidence>
<keyword evidence="9" id="KW-1185">Reference proteome</keyword>
<evidence type="ECO:0000256" key="3">
    <source>
        <dbReference type="ARBA" id="ARBA00023125"/>
    </source>
</evidence>
<sequence length="1059" mass="110430">MTGRLHIGVLGPVVVTGPDGPLDLGPRRRSEVLAALVVDAGRVVPYEVLLDRVWGETGVPATMHGVVSRLRGALRTAEERPLLVTEPAGYRLDDEVCEIDAAGLASGLVAARRLLAEGRLEPARRAAADALALWRGRPYLDVRGEFARLEADRLDEQRLACHELLAEADLALGRHDGLLDTLPGLVTEHPLREALRGALMLALYRAGRQADALAVYETGRRLLADELGVDPGADLQRLWGRMLQQDPALDVVRPAPAEVSEPPAPSVPTPPVTPVTPVTSGDDAPPLVGRDHELAALREVVAAAAGGTPSAALLVGEPGIGKTHLVEALRDGLEADGSAVVVAGACWDGGAGALWPWEQALDGLAGQVGVDALRAALTEPQAAELAVLVPGLGETGPADGGVGAARARVRLFDAVARALTAGAGERPVVVVLEDLHWADPETLALVDYLLATVRSGRLALVGTTRPDDAATRLEAAVGRARGTVLALQGLEVGDVDALVSHHLGTPLRHGVALTLRERTDGNPFYLVELTRLLDQERQRGGRADVPVPRSVGAVVESRLRVLAAGDRDVLGAAAVLGREFDVPLLGTVLARPVADVADAVDRATGLGLLEPAATAGGQRFAHALVQEVLEASVGPVRRATWHAQAAEALVARHGAEPEGAALAHRVAHHYLSAGLLGDPAAAVGAALRAARVASRRLALADAEHLLRRALDLAPQLPPAEGEPLELEVRLRLAALLSQSAGYESAEVVEQRARAVELAGRVGTTEQRVLGQWGRFGSALVAGELATADAAVEAMAAADLGAPPWLEVAEQQAFGQLRLLEGRLDEARDHLAAGLARAAGLTDAPLEVFAQDPVAVMHGWSAFTLTVASDDDGTLSAADAGAADAAAERLDHPYTTAYLDILQAWRAVWLGRPDEARARAERARRTAEEAGFGPFETFALPPLAWALAQADDVDAARTASRAAAADYLDDGRHMFGTLVAAVVADVEVAAGDHAAALTVLDRAVALSEESGERVVLARLHGQRAACLDALGRPAEATAARAARDAVVAEQGCLRFAAGQG</sequence>
<dbReference type="Proteomes" id="UP001500221">
    <property type="component" value="Unassembled WGS sequence"/>
</dbReference>
<dbReference type="InterPro" id="IPR011990">
    <property type="entry name" value="TPR-like_helical_dom_sf"/>
</dbReference>
<dbReference type="InterPro" id="IPR051677">
    <property type="entry name" value="AfsR-DnrI-RedD_regulator"/>
</dbReference>
<evidence type="ECO:0000256" key="5">
    <source>
        <dbReference type="PROSITE-ProRule" id="PRU01091"/>
    </source>
</evidence>
<dbReference type="SMART" id="SM00862">
    <property type="entry name" value="Trans_reg_C"/>
    <property type="match status" value="1"/>
</dbReference>
<feature type="region of interest" description="Disordered" evidence="6">
    <location>
        <begin position="256"/>
        <end position="278"/>
    </location>
</feature>
<evidence type="ECO:0000256" key="6">
    <source>
        <dbReference type="SAM" id="MobiDB-lite"/>
    </source>
</evidence>
<dbReference type="RefSeq" id="WP_345455295.1">
    <property type="nucleotide sequence ID" value="NZ_BAABKG010000001.1"/>
</dbReference>
<dbReference type="Pfam" id="PF03704">
    <property type="entry name" value="BTAD"/>
    <property type="match status" value="1"/>
</dbReference>
<dbReference type="PANTHER" id="PTHR35807:SF1">
    <property type="entry name" value="TRANSCRIPTIONAL REGULATOR REDD"/>
    <property type="match status" value="1"/>
</dbReference>
<dbReference type="InterPro" id="IPR001867">
    <property type="entry name" value="OmpR/PhoB-type_DNA-bd"/>
</dbReference>
<dbReference type="Pfam" id="PF00486">
    <property type="entry name" value="Trans_reg_C"/>
    <property type="match status" value="1"/>
</dbReference>
<keyword evidence="2" id="KW-0805">Transcription regulation</keyword>
<feature type="domain" description="OmpR/PhoB-type" evidence="7">
    <location>
        <begin position="1"/>
        <end position="94"/>
    </location>
</feature>
<dbReference type="PANTHER" id="PTHR35807">
    <property type="entry name" value="TRANSCRIPTIONAL REGULATOR REDD-RELATED"/>
    <property type="match status" value="1"/>
</dbReference>
<reference evidence="9" key="1">
    <citation type="journal article" date="2019" name="Int. J. Syst. Evol. Microbiol.">
        <title>The Global Catalogue of Microorganisms (GCM) 10K type strain sequencing project: providing services to taxonomists for standard genome sequencing and annotation.</title>
        <authorList>
            <consortium name="The Broad Institute Genomics Platform"/>
            <consortium name="The Broad Institute Genome Sequencing Center for Infectious Disease"/>
            <person name="Wu L."/>
            <person name="Ma J."/>
        </authorList>
    </citation>
    <scope>NUCLEOTIDE SEQUENCE [LARGE SCALE GENOMIC DNA]</scope>
    <source>
        <strain evidence="9">JCM 18459</strain>
    </source>
</reference>
<dbReference type="InterPro" id="IPR016032">
    <property type="entry name" value="Sig_transdc_resp-reg_C-effctor"/>
</dbReference>
<evidence type="ECO:0000256" key="1">
    <source>
        <dbReference type="ARBA" id="ARBA00005820"/>
    </source>
</evidence>
<comment type="caution">
    <text evidence="8">The sequence shown here is derived from an EMBL/GenBank/DDBJ whole genome shotgun (WGS) entry which is preliminary data.</text>
</comment>
<dbReference type="SMART" id="SM01043">
    <property type="entry name" value="BTAD"/>
    <property type="match status" value="1"/>
</dbReference>
<dbReference type="InterPro" id="IPR027417">
    <property type="entry name" value="P-loop_NTPase"/>
</dbReference>
<name>A0ABP9PC35_9ACTN</name>
<evidence type="ECO:0000313" key="9">
    <source>
        <dbReference type="Proteomes" id="UP001500221"/>
    </source>
</evidence>
<dbReference type="SUPFAM" id="SSF52540">
    <property type="entry name" value="P-loop containing nucleoside triphosphate hydrolases"/>
    <property type="match status" value="1"/>
</dbReference>
<dbReference type="Gene3D" id="1.10.10.10">
    <property type="entry name" value="Winged helix-like DNA-binding domain superfamily/Winged helix DNA-binding domain"/>
    <property type="match status" value="1"/>
</dbReference>
<organism evidence="8 9">
    <name type="scientific">Nocardioides marinquilinus</name>
    <dbReference type="NCBI Taxonomy" id="1210400"/>
    <lineage>
        <taxon>Bacteria</taxon>
        <taxon>Bacillati</taxon>
        <taxon>Actinomycetota</taxon>
        <taxon>Actinomycetes</taxon>
        <taxon>Propionibacteriales</taxon>
        <taxon>Nocardioidaceae</taxon>
        <taxon>Nocardioides</taxon>
    </lineage>
</organism>
<dbReference type="InterPro" id="IPR041664">
    <property type="entry name" value="AAA_16"/>
</dbReference>
<dbReference type="Gene3D" id="3.40.50.300">
    <property type="entry name" value="P-loop containing nucleotide triphosphate hydrolases"/>
    <property type="match status" value="1"/>
</dbReference>
<dbReference type="Pfam" id="PF13191">
    <property type="entry name" value="AAA_16"/>
    <property type="match status" value="1"/>
</dbReference>
<accession>A0ABP9PC35</accession>
<evidence type="ECO:0000313" key="8">
    <source>
        <dbReference type="EMBL" id="GAA5144021.1"/>
    </source>
</evidence>
<dbReference type="SUPFAM" id="SSF48452">
    <property type="entry name" value="TPR-like"/>
    <property type="match status" value="2"/>
</dbReference>
<evidence type="ECO:0000259" key="7">
    <source>
        <dbReference type="PROSITE" id="PS51755"/>
    </source>
</evidence>
<feature type="DNA-binding region" description="OmpR/PhoB-type" evidence="5">
    <location>
        <begin position="1"/>
        <end position="94"/>
    </location>
</feature>
<dbReference type="InterPro" id="IPR036388">
    <property type="entry name" value="WH-like_DNA-bd_sf"/>
</dbReference>
<dbReference type="InterPro" id="IPR005158">
    <property type="entry name" value="BTAD"/>
</dbReference>
<feature type="compositionally biased region" description="Pro residues" evidence="6">
    <location>
        <begin position="262"/>
        <end position="274"/>
    </location>
</feature>
<gene>
    <name evidence="8" type="ORF">GCM10023340_10810</name>
</gene>
<keyword evidence="3 5" id="KW-0238">DNA-binding</keyword>
<dbReference type="SUPFAM" id="SSF46894">
    <property type="entry name" value="C-terminal effector domain of the bipartite response regulators"/>
    <property type="match status" value="1"/>
</dbReference>
<dbReference type="PROSITE" id="PS51755">
    <property type="entry name" value="OMPR_PHOB"/>
    <property type="match status" value="1"/>
</dbReference>
<protein>
    <recommendedName>
        <fullName evidence="7">OmpR/PhoB-type domain-containing protein</fullName>
    </recommendedName>
</protein>
<proteinExistence type="inferred from homology"/>
<keyword evidence="4" id="KW-0804">Transcription</keyword>
<dbReference type="EMBL" id="BAABKG010000001">
    <property type="protein sequence ID" value="GAA5144021.1"/>
    <property type="molecule type" value="Genomic_DNA"/>
</dbReference>
<comment type="similarity">
    <text evidence="1">Belongs to the AfsR/DnrI/RedD regulatory family.</text>
</comment>
<dbReference type="CDD" id="cd15831">
    <property type="entry name" value="BTAD"/>
    <property type="match status" value="1"/>
</dbReference>